<keyword evidence="1" id="KW-0620">Polyamine biosynthesis</keyword>
<accession>A0A7X9WUS9</accession>
<dbReference type="PANTHER" id="PTHR43317:SF1">
    <property type="entry name" value="THERMOSPERMINE SYNTHASE ACAULIS5"/>
    <property type="match status" value="1"/>
</dbReference>
<comment type="caution">
    <text evidence="2">The sequence shown here is derived from an EMBL/GenBank/DDBJ whole genome shotgun (WGS) entry which is preliminary data.</text>
</comment>
<evidence type="ECO:0000256" key="1">
    <source>
        <dbReference type="ARBA" id="ARBA00023115"/>
    </source>
</evidence>
<dbReference type="RefSeq" id="WP_053085678.1">
    <property type="nucleotide sequence ID" value="NZ_JABBFV010000005.1"/>
</dbReference>
<sequence>MTEPQRAMMDELVWAHRDAEALAGDFGLDPDSISMLQRLGFWPRPVTSLPTRPGSPYVCQTGDVRSLHFDWSSIQSGMSLNDPLVLQFDYTRMMMGFLIFNPSPRSIEMIGLGGGSLAKYCYHKIPSAHIAVAEIDADVIALRDAFLIPPDGPRFRVDCDDGADFVARAAGSPEVILIDGFDRDGQPPQLCSQDFYRACYDRMAPAGILIANLWGDHEVYSDRIRRVFFGNTIVVETEGGGNRAAIARKDASLDLSPNQLETALAALAPHHDGFLSAVGRRIATQVDLDRQACRKARARPLPGVSSCHYVSRR</sequence>
<proteinExistence type="predicted"/>
<gene>
    <name evidence="2" type="ORF">HHL08_08640</name>
</gene>
<evidence type="ECO:0008006" key="4">
    <source>
        <dbReference type="Google" id="ProtNLM"/>
    </source>
</evidence>
<name>A0A7X9WUS9_9SPHN</name>
<keyword evidence="3" id="KW-1185">Reference proteome</keyword>
<dbReference type="Gene3D" id="3.40.50.150">
    <property type="entry name" value="Vaccinia Virus protein VP39"/>
    <property type="match status" value="1"/>
</dbReference>
<evidence type="ECO:0000313" key="3">
    <source>
        <dbReference type="Proteomes" id="UP000519023"/>
    </source>
</evidence>
<dbReference type="PANTHER" id="PTHR43317">
    <property type="entry name" value="THERMOSPERMINE SYNTHASE ACAULIS5"/>
    <property type="match status" value="1"/>
</dbReference>
<evidence type="ECO:0000313" key="2">
    <source>
        <dbReference type="EMBL" id="NML10218.1"/>
    </source>
</evidence>
<dbReference type="GO" id="GO:0006596">
    <property type="term" value="P:polyamine biosynthetic process"/>
    <property type="evidence" value="ECO:0007669"/>
    <property type="project" value="UniProtKB-KW"/>
</dbReference>
<protein>
    <recommendedName>
        <fullName evidence="4">Transferase</fullName>
    </recommendedName>
</protein>
<dbReference type="EMBL" id="JABBFV010000005">
    <property type="protein sequence ID" value="NML10218.1"/>
    <property type="molecule type" value="Genomic_DNA"/>
</dbReference>
<dbReference type="SUPFAM" id="SSF53335">
    <property type="entry name" value="S-adenosyl-L-methionine-dependent methyltransferases"/>
    <property type="match status" value="1"/>
</dbReference>
<dbReference type="Pfam" id="PF01564">
    <property type="entry name" value="Spermine_synth"/>
    <property type="match status" value="1"/>
</dbReference>
<reference evidence="2 3" key="1">
    <citation type="submission" date="2020-04" db="EMBL/GenBank/DDBJ databases">
        <title>Sphingobium sp. AR-3-1 isolated from Arctic soil.</title>
        <authorList>
            <person name="Dahal R.H."/>
            <person name="Chaudhary D.K."/>
        </authorList>
    </citation>
    <scope>NUCLEOTIDE SEQUENCE [LARGE SCALE GENOMIC DNA]</scope>
    <source>
        <strain evidence="2 3">AR-3-1</strain>
    </source>
</reference>
<dbReference type="AlphaFoldDB" id="A0A7X9WUS9"/>
<dbReference type="InterPro" id="IPR029063">
    <property type="entry name" value="SAM-dependent_MTases_sf"/>
</dbReference>
<organism evidence="2 3">
    <name type="scientific">Sphingobium psychrophilum</name>
    <dbReference type="NCBI Taxonomy" id="2728834"/>
    <lineage>
        <taxon>Bacteria</taxon>
        <taxon>Pseudomonadati</taxon>
        <taxon>Pseudomonadota</taxon>
        <taxon>Alphaproteobacteria</taxon>
        <taxon>Sphingomonadales</taxon>
        <taxon>Sphingomonadaceae</taxon>
        <taxon>Sphingobium</taxon>
    </lineage>
</organism>
<dbReference type="Proteomes" id="UP000519023">
    <property type="component" value="Unassembled WGS sequence"/>
</dbReference>